<sequence length="316" mass="36067">MALETPIELLKTAFVSYSHVDFDTAKQFYLDFGLNIVEESPDSLFFRGYGTEPFIYHLKRSKTGKSTFDGAAYIVTSRRELERATSVEGATPISRLNAPGGGEVVTLTDPQGFHIHLVHGQAEREADNLDLEKLTFNYEDNKPRKGRFQRFSAGAAPVYRWGHYGVTYDPVNVGYQRMFSWYTEVIGLAPSDFVERDGHTITCFFHVDRKKDFSDHHCFFFKPCKPGQEPNVAHAAFEVHDFDIQQLGHNFLASKNYKLCWGVGRVGGHFIKRNQYLMTDNRSMYWAVKSLTTGSTLVALWSNIMRTVTWSIKTPM</sequence>
<keyword evidence="2" id="KW-1185">Reference proteome</keyword>
<dbReference type="EMBL" id="JAPDRQ010000120">
    <property type="protein sequence ID" value="KAJ9654480.1"/>
    <property type="molecule type" value="Genomic_DNA"/>
</dbReference>
<gene>
    <name evidence="1" type="ORF">H2198_006489</name>
</gene>
<accession>A0ACC3A2T5</accession>
<dbReference type="Proteomes" id="UP001172386">
    <property type="component" value="Unassembled WGS sequence"/>
</dbReference>
<name>A0ACC3A2T5_9EURO</name>
<organism evidence="1 2">
    <name type="scientific">Neophaeococcomyces mojaviensis</name>
    <dbReference type="NCBI Taxonomy" id="3383035"/>
    <lineage>
        <taxon>Eukaryota</taxon>
        <taxon>Fungi</taxon>
        <taxon>Dikarya</taxon>
        <taxon>Ascomycota</taxon>
        <taxon>Pezizomycotina</taxon>
        <taxon>Eurotiomycetes</taxon>
        <taxon>Chaetothyriomycetidae</taxon>
        <taxon>Chaetothyriales</taxon>
        <taxon>Chaetothyriales incertae sedis</taxon>
        <taxon>Neophaeococcomyces</taxon>
    </lineage>
</organism>
<proteinExistence type="predicted"/>
<evidence type="ECO:0000313" key="2">
    <source>
        <dbReference type="Proteomes" id="UP001172386"/>
    </source>
</evidence>
<protein>
    <submittedName>
        <fullName evidence="1">Uncharacterized protein</fullName>
    </submittedName>
</protein>
<reference evidence="1" key="1">
    <citation type="submission" date="2022-10" db="EMBL/GenBank/DDBJ databases">
        <title>Culturing micro-colonial fungi from biological soil crusts in the Mojave desert and describing Neophaeococcomyces mojavensis, and introducing the new genera and species Taxawa tesnikishii.</title>
        <authorList>
            <person name="Kurbessoian T."/>
            <person name="Stajich J.E."/>
        </authorList>
    </citation>
    <scope>NUCLEOTIDE SEQUENCE</scope>
    <source>
        <strain evidence="1">JES_112</strain>
    </source>
</reference>
<evidence type="ECO:0000313" key="1">
    <source>
        <dbReference type="EMBL" id="KAJ9654480.1"/>
    </source>
</evidence>
<comment type="caution">
    <text evidence="1">The sequence shown here is derived from an EMBL/GenBank/DDBJ whole genome shotgun (WGS) entry which is preliminary data.</text>
</comment>